<sequence>MAAVTFQDQLTATGLPPLRRGGLRVLQLNLGRLCNMRCSHCHVDAGPDRGDTQMSDEVVDACIIAMDRLCPEVLDLTGGAPEMHLRFRDLVEEAHRRGLRIIDRCNLTILLVPAYAGLPEWLAAHQVEIVASLPHWQKPRTDSQRGEGTWEMSIAALRHLNGAGYGLGDPRRQLTLMTNPDGDRLQPLCSVVVEQWKQGLLEQEGVHFDRLIGLTNMPIARFKRWLDQEGRYSSYMETLVRGFNPGAICGLMCRDTLSVAADGSIYDCDFNQMLGMAMEGLSIASVEPEDLERRLIQTADHCYGCTAGQGSSCSGSTSS</sequence>
<keyword evidence="4" id="KW-0411">Iron-sulfur</keyword>
<dbReference type="EMBL" id="SRMO01000050">
    <property type="protein sequence ID" value="TGG93691.1"/>
    <property type="molecule type" value="Genomic_DNA"/>
</dbReference>
<proteinExistence type="predicted"/>
<evidence type="ECO:0000313" key="8">
    <source>
        <dbReference type="Proteomes" id="UP000317990"/>
    </source>
</evidence>
<evidence type="ECO:0000259" key="5">
    <source>
        <dbReference type="Pfam" id="PF04055"/>
    </source>
</evidence>
<dbReference type="SUPFAM" id="SSF102114">
    <property type="entry name" value="Radical SAM enzymes"/>
    <property type="match status" value="1"/>
</dbReference>
<dbReference type="GO" id="GO:0046872">
    <property type="term" value="F:metal ion binding"/>
    <property type="evidence" value="ECO:0007669"/>
    <property type="project" value="UniProtKB-KW"/>
</dbReference>
<dbReference type="Pfam" id="PF12345">
    <property type="entry name" value="DUF3641"/>
    <property type="match status" value="1"/>
</dbReference>
<gene>
    <name evidence="7" type="ORF">ERJ67_03325</name>
</gene>
<protein>
    <submittedName>
        <fullName evidence="7">Radical SAM/Cys-rich domain protein</fullName>
    </submittedName>
</protein>
<evidence type="ECO:0000256" key="1">
    <source>
        <dbReference type="ARBA" id="ARBA00022691"/>
    </source>
</evidence>
<dbReference type="GO" id="GO:0003824">
    <property type="term" value="F:catalytic activity"/>
    <property type="evidence" value="ECO:0007669"/>
    <property type="project" value="InterPro"/>
</dbReference>
<feature type="domain" description="Arsenosugar biosynthesis radical SAM protein ArsS-like C-terminal" evidence="6">
    <location>
        <begin position="193"/>
        <end position="316"/>
    </location>
</feature>
<dbReference type="AlphaFoldDB" id="A0A524RPE9"/>
<dbReference type="PANTHER" id="PTHR43728">
    <property type="entry name" value="SLR0304 PROTEIN"/>
    <property type="match status" value="1"/>
</dbReference>
<dbReference type="NCBIfam" id="TIGR04167">
    <property type="entry name" value="rSAM_SeCys"/>
    <property type="match status" value="1"/>
</dbReference>
<evidence type="ECO:0000256" key="3">
    <source>
        <dbReference type="ARBA" id="ARBA00023004"/>
    </source>
</evidence>
<dbReference type="InterPro" id="IPR013785">
    <property type="entry name" value="Aldolase_TIM"/>
</dbReference>
<dbReference type="Pfam" id="PF04055">
    <property type="entry name" value="Radical_SAM"/>
    <property type="match status" value="1"/>
</dbReference>
<dbReference type="PANTHER" id="PTHR43728:SF1">
    <property type="entry name" value="FE-S OXIDOREDUCTASE"/>
    <property type="match status" value="1"/>
</dbReference>
<keyword evidence="2" id="KW-0479">Metal-binding</keyword>
<accession>A0A524RPE9</accession>
<evidence type="ECO:0000313" key="7">
    <source>
        <dbReference type="EMBL" id="TGG93691.1"/>
    </source>
</evidence>
<dbReference type="GO" id="GO:0051536">
    <property type="term" value="F:iron-sulfur cluster binding"/>
    <property type="evidence" value="ECO:0007669"/>
    <property type="project" value="UniProtKB-KW"/>
</dbReference>
<dbReference type="InterPro" id="IPR026351">
    <property type="entry name" value="rSAM_ArsS-like"/>
</dbReference>
<dbReference type="InterPro" id="IPR058240">
    <property type="entry name" value="rSAM_sf"/>
</dbReference>
<dbReference type="InterPro" id="IPR007197">
    <property type="entry name" value="rSAM"/>
</dbReference>
<name>A0A524RPE9_9CHRO</name>
<reference evidence="7 8" key="1">
    <citation type="journal article" date="2019" name="mSystems">
        <title>Life at home and on the roam: Genomic adaptions reflect the dual lifestyle of an intracellular, facultative symbiont.</title>
        <authorList>
            <person name="Burgsdorf I."/>
        </authorList>
    </citation>
    <scope>NUCLEOTIDE SEQUENCE [LARGE SCALE GENOMIC DNA]</scope>
    <source>
        <strain evidence="7">277cV</strain>
    </source>
</reference>
<evidence type="ECO:0000259" key="6">
    <source>
        <dbReference type="Pfam" id="PF12345"/>
    </source>
</evidence>
<keyword evidence="1" id="KW-0949">S-adenosyl-L-methionine</keyword>
<dbReference type="Gene3D" id="3.20.20.70">
    <property type="entry name" value="Aldolase class I"/>
    <property type="match status" value="1"/>
</dbReference>
<dbReference type="InterPro" id="IPR024521">
    <property type="entry name" value="ArsS-like_C"/>
</dbReference>
<dbReference type="Proteomes" id="UP000317990">
    <property type="component" value="Unassembled WGS sequence"/>
</dbReference>
<feature type="domain" description="Radical SAM core" evidence="5">
    <location>
        <begin position="29"/>
        <end position="165"/>
    </location>
</feature>
<dbReference type="SFLD" id="SFLDS00029">
    <property type="entry name" value="Radical_SAM"/>
    <property type="match status" value="1"/>
</dbReference>
<keyword evidence="3" id="KW-0408">Iron</keyword>
<evidence type="ECO:0000256" key="2">
    <source>
        <dbReference type="ARBA" id="ARBA00022723"/>
    </source>
</evidence>
<comment type="caution">
    <text evidence="7">The sequence shown here is derived from an EMBL/GenBank/DDBJ whole genome shotgun (WGS) entry which is preliminary data.</text>
</comment>
<evidence type="ECO:0000256" key="4">
    <source>
        <dbReference type="ARBA" id="ARBA00023014"/>
    </source>
</evidence>
<dbReference type="CDD" id="cd01335">
    <property type="entry name" value="Radical_SAM"/>
    <property type="match status" value="1"/>
</dbReference>
<organism evidence="7 8">
    <name type="scientific">Aphanocapsa feldmannii 277cV</name>
    <dbReference type="NCBI Taxonomy" id="2507553"/>
    <lineage>
        <taxon>Bacteria</taxon>
        <taxon>Bacillati</taxon>
        <taxon>Cyanobacteriota</taxon>
        <taxon>Cyanophyceae</taxon>
        <taxon>Oscillatoriophycideae</taxon>
        <taxon>Chroococcales</taxon>
        <taxon>Microcystaceae</taxon>
        <taxon>Aphanocapsa</taxon>
    </lineage>
</organism>